<proteinExistence type="predicted"/>
<dbReference type="AlphaFoldDB" id="A0A9P3FKA9"/>
<dbReference type="GO" id="GO:0033925">
    <property type="term" value="F:mannosyl-glycoprotein endo-beta-N-acetylglucosaminidase activity"/>
    <property type="evidence" value="ECO:0007669"/>
    <property type="project" value="UniProtKB-EC"/>
</dbReference>
<reference evidence="2 3" key="1">
    <citation type="submission" date="2021-01" db="EMBL/GenBank/DDBJ databases">
        <title>Cercospora kikuchii MAFF 305040 whole genome shotgun sequence.</title>
        <authorList>
            <person name="Kashiwa T."/>
            <person name="Suzuki T."/>
        </authorList>
    </citation>
    <scope>NUCLEOTIDE SEQUENCE [LARGE SCALE GENOMIC DNA]</scope>
    <source>
        <strain evidence="2 3">MAFF 305040</strain>
    </source>
</reference>
<organism evidence="2 3">
    <name type="scientific">Cercospora kikuchii</name>
    <dbReference type="NCBI Taxonomy" id="84275"/>
    <lineage>
        <taxon>Eukaryota</taxon>
        <taxon>Fungi</taxon>
        <taxon>Dikarya</taxon>
        <taxon>Ascomycota</taxon>
        <taxon>Pezizomycotina</taxon>
        <taxon>Dothideomycetes</taxon>
        <taxon>Dothideomycetidae</taxon>
        <taxon>Mycosphaerellales</taxon>
        <taxon>Mycosphaerellaceae</taxon>
        <taxon>Cercospora</taxon>
    </lineage>
</organism>
<dbReference type="RefSeq" id="XP_044661271.1">
    <property type="nucleotide sequence ID" value="XM_044805336.1"/>
</dbReference>
<protein>
    <recommendedName>
        <fullName evidence="1">Cytosolic endo-beta-N-acetylglucosaminidase TIM barrel domain-containing protein</fullName>
    </recommendedName>
</protein>
<dbReference type="InterPro" id="IPR032979">
    <property type="entry name" value="ENGase"/>
</dbReference>
<dbReference type="OrthoDB" id="284473at2759"/>
<dbReference type="PANTHER" id="PTHR13246">
    <property type="entry name" value="ENDO BETA N-ACETYLGLUCOSAMINIDASE"/>
    <property type="match status" value="1"/>
</dbReference>
<sequence>MDQPSSQSSCVEAERAEQRCRDALKGFAYLETFDELLAWTEDDVDALQKSNTPLLQRAQSDRDHGAKVMLIHDYQGGYNDYESCQGQIVPKEQYSCNYLQFVETFVYFSHRLVSVPPPVWTNTCHRNGVIVLGTFIVEPGSTDVECILQQDESGSVWVARKLANMAKCYGFDGWLINIETSFPLLSWSAAKLEGFLRQLRAELGVNSKVVWYDALTTLNFVWYQNTLNYMNLQFAIAAGSMLTNYKWDPELAQSGKARAMESGLGLGNLYFGIDVWAQNYQKDRKHRRVTWPRLFGGGTGTGLGVQVLQELGLNAGLFAPGWSYEHFSDHSSAVERAIWKGTPLPKELPCDCNPQSPHNTAPYQQHGVVKYAKAFPAGSSTFFHTNFERASSRADNGVIHAYLGSQNIQPFETESASPVAQLQAKVHDSPSRCVLSIAPLSQGALSRSRIQLAKMRVAALEPLKLTMRYRILHYAHRDLRFQADFKDSYGHRHSRHVTLVVTDRQFARLEWTLDTSEIGCAAQIEPPIFLESLFICHESDQSSLSPEVAKSDILEIYSISVLPQSARRCRCEIDDIRLEKRGTGHGRHLRLSWKIHPDSGHSADGTIMPYSPITGPCAYFTICADGQQYGRAYALEFVLPLSTERNGANVVREVKIVGIGFDDRILCEATNIFDIEEADEWVLVERASLEESSDRHSFVEQE</sequence>
<feature type="domain" description="Cytosolic endo-beta-N-acetylglucosaminidase TIM barrel" evidence="1">
    <location>
        <begin position="83"/>
        <end position="392"/>
    </location>
</feature>
<gene>
    <name evidence="2" type="ORF">CKM354_000989600</name>
</gene>
<evidence type="ECO:0000313" key="2">
    <source>
        <dbReference type="EMBL" id="GIZ46784.1"/>
    </source>
</evidence>
<dbReference type="Proteomes" id="UP000825890">
    <property type="component" value="Unassembled WGS sequence"/>
</dbReference>
<comment type="caution">
    <text evidence="2">The sequence shown here is derived from an EMBL/GenBank/DDBJ whole genome shotgun (WGS) entry which is preliminary data.</text>
</comment>
<accession>A0A9P3FKA9</accession>
<dbReference type="EMBL" id="BOLY01000006">
    <property type="protein sequence ID" value="GIZ46784.1"/>
    <property type="molecule type" value="Genomic_DNA"/>
</dbReference>
<keyword evidence="3" id="KW-1185">Reference proteome</keyword>
<dbReference type="PANTHER" id="PTHR13246:SF1">
    <property type="entry name" value="CYTOSOLIC ENDO-BETA-N-ACETYLGLUCOSAMINIDASE"/>
    <property type="match status" value="1"/>
</dbReference>
<evidence type="ECO:0000313" key="3">
    <source>
        <dbReference type="Proteomes" id="UP000825890"/>
    </source>
</evidence>
<dbReference type="GO" id="GO:0005829">
    <property type="term" value="C:cytosol"/>
    <property type="evidence" value="ECO:0007669"/>
    <property type="project" value="UniProtKB-SubCell"/>
</dbReference>
<name>A0A9P3FKA9_9PEZI</name>
<dbReference type="Gene3D" id="3.20.20.80">
    <property type="entry name" value="Glycosidases"/>
    <property type="match status" value="1"/>
</dbReference>
<dbReference type="GeneID" id="68295471"/>
<evidence type="ECO:0000259" key="1">
    <source>
        <dbReference type="Pfam" id="PF03644"/>
    </source>
</evidence>
<dbReference type="InterPro" id="IPR005201">
    <property type="entry name" value="TIM_ENGase"/>
</dbReference>
<dbReference type="Pfam" id="PF03644">
    <property type="entry name" value="Glyco_hydro_85"/>
    <property type="match status" value="1"/>
</dbReference>